<accession>A0ACA9MFJ4</accession>
<feature type="non-terminal residue" evidence="1">
    <location>
        <position position="627"/>
    </location>
</feature>
<proteinExistence type="predicted"/>
<evidence type="ECO:0000313" key="1">
    <source>
        <dbReference type="EMBL" id="CAG8585327.1"/>
    </source>
</evidence>
<organism evidence="1 2">
    <name type="scientific">Cetraspora pellucida</name>
    <dbReference type="NCBI Taxonomy" id="1433469"/>
    <lineage>
        <taxon>Eukaryota</taxon>
        <taxon>Fungi</taxon>
        <taxon>Fungi incertae sedis</taxon>
        <taxon>Mucoromycota</taxon>
        <taxon>Glomeromycotina</taxon>
        <taxon>Glomeromycetes</taxon>
        <taxon>Diversisporales</taxon>
        <taxon>Gigasporaceae</taxon>
        <taxon>Cetraspora</taxon>
    </lineage>
</organism>
<sequence>MDKKIGYLKVITGPMFAGKTEELLRHVHRLQRTKKKYLVFKPQVDNRHTTSEVISHQKNKTEALIVNSRQEIKKYLHNDIETIFIDEIQFFPLEISSFLCNLTQQGYQIIVAGLDKNFRGEPFNETIKILLALADYVEKLTAICQVCQKEASFTQRIINGQPARYHDPLILVGGQEAYEARCGSCYVIKDKENMPNKQYNSLLRSKNTLIIIAGGSGTGKTTVENLLAQDPNIVKLVSTTTRPPRTGEKDGQDYYFISKETFQDELEKGRFLEHVIYDSNYYGVHGKVVDLILGTQNKHGIIIVDVAAESMEKMVEHMKKRGTSEPEILRRLIIAEKEEKFATEFDHILTIKENDLAATAQKIKENLSHEIDLEFQKPLEKETEKEEFLVNHRDLIIKKSLVAEYEKNYARSLEKSHTAENKRDWIFTLSYVVPSYSLPKFAPFFLFLFVKNNPSKPVFNTANSLIELANDTKKMAERLRIYPFGLSAQKQINDFLAEPERDDIQKNVLVSEPVESITLQKREEKKIAYAEHENLVENGLSTGQKQRADLNSILATSENKEIFIFDEADNALDEKNKKEFRQKIEKISKKRLDIETQLRKLIAEKKELKKKFLSKLKDLSKQEKENQ</sequence>
<gene>
    <name evidence="1" type="ORF">SPELUC_LOCUS6540</name>
</gene>
<protein>
    <submittedName>
        <fullName evidence="1">15743_t:CDS:1</fullName>
    </submittedName>
</protein>
<name>A0ACA9MFJ4_9GLOM</name>
<dbReference type="EMBL" id="CAJVPW010007754">
    <property type="protein sequence ID" value="CAG8585327.1"/>
    <property type="molecule type" value="Genomic_DNA"/>
</dbReference>
<reference evidence="1" key="1">
    <citation type="submission" date="2021-06" db="EMBL/GenBank/DDBJ databases">
        <authorList>
            <person name="Kallberg Y."/>
            <person name="Tangrot J."/>
            <person name="Rosling A."/>
        </authorList>
    </citation>
    <scope>NUCLEOTIDE SEQUENCE</scope>
    <source>
        <strain evidence="1">28 12/20/2015</strain>
    </source>
</reference>
<comment type="caution">
    <text evidence="1">The sequence shown here is derived from an EMBL/GenBank/DDBJ whole genome shotgun (WGS) entry which is preliminary data.</text>
</comment>
<dbReference type="Proteomes" id="UP000789366">
    <property type="component" value="Unassembled WGS sequence"/>
</dbReference>
<keyword evidence="2" id="KW-1185">Reference proteome</keyword>
<evidence type="ECO:0000313" key="2">
    <source>
        <dbReference type="Proteomes" id="UP000789366"/>
    </source>
</evidence>